<reference evidence="1" key="1">
    <citation type="submission" date="2021-01" db="EMBL/GenBank/DDBJ databases">
        <authorList>
            <consortium name="Genoscope - CEA"/>
            <person name="William W."/>
        </authorList>
    </citation>
    <scope>NUCLEOTIDE SEQUENCE</scope>
</reference>
<dbReference type="AlphaFoldDB" id="A0A8S1MEJ8"/>
<dbReference type="Proteomes" id="UP000692954">
    <property type="component" value="Unassembled WGS sequence"/>
</dbReference>
<gene>
    <name evidence="1" type="ORF">PSON_ATCC_30995.1.T0380138</name>
</gene>
<keyword evidence="2" id="KW-1185">Reference proteome</keyword>
<protein>
    <submittedName>
        <fullName evidence="1">Uncharacterized protein</fullName>
    </submittedName>
</protein>
<organism evidence="1 2">
    <name type="scientific">Paramecium sonneborni</name>
    <dbReference type="NCBI Taxonomy" id="65129"/>
    <lineage>
        <taxon>Eukaryota</taxon>
        <taxon>Sar</taxon>
        <taxon>Alveolata</taxon>
        <taxon>Ciliophora</taxon>
        <taxon>Intramacronucleata</taxon>
        <taxon>Oligohymenophorea</taxon>
        <taxon>Peniculida</taxon>
        <taxon>Parameciidae</taxon>
        <taxon>Paramecium</taxon>
    </lineage>
</organism>
<proteinExistence type="predicted"/>
<dbReference type="EMBL" id="CAJJDN010000038">
    <property type="protein sequence ID" value="CAD8078837.1"/>
    <property type="molecule type" value="Genomic_DNA"/>
</dbReference>
<accession>A0A8S1MEJ8</accession>
<evidence type="ECO:0000313" key="1">
    <source>
        <dbReference type="EMBL" id="CAD8078837.1"/>
    </source>
</evidence>
<evidence type="ECO:0000313" key="2">
    <source>
        <dbReference type="Proteomes" id="UP000692954"/>
    </source>
</evidence>
<name>A0A8S1MEJ8_9CILI</name>
<sequence length="113" mass="13315">MNPQNSKFALLKNKDFELPKIKAMTHHSFYRGRLNTHSSPESKVFKSEQLTFQSTLIIKRLQPRCRQRKVKMLNISLQKINNTSQEHRFQFLLNQSVDVKGWSQKSVIEISDI</sequence>
<comment type="caution">
    <text evidence="1">The sequence shown here is derived from an EMBL/GenBank/DDBJ whole genome shotgun (WGS) entry which is preliminary data.</text>
</comment>